<dbReference type="Proteomes" id="UP000027002">
    <property type="component" value="Chromosome 5"/>
</dbReference>
<dbReference type="Gene3D" id="1.10.3380.10">
    <property type="entry name" value="Sec63 N-terminal domain-like domain"/>
    <property type="match status" value="2"/>
</dbReference>
<keyword evidence="3" id="KW-0378">Hydrolase</keyword>
<dbReference type="CDD" id="cd18020">
    <property type="entry name" value="DEXHc_ASCC3_1"/>
    <property type="match status" value="1"/>
</dbReference>
<dbReference type="SMART" id="SM00487">
    <property type="entry name" value="DEXDc"/>
    <property type="match status" value="2"/>
</dbReference>
<evidence type="ECO:0000256" key="3">
    <source>
        <dbReference type="ARBA" id="ARBA00022801"/>
    </source>
</evidence>
<dbReference type="Proteomes" id="UP000054053">
    <property type="component" value="Unassembled WGS sequence"/>
</dbReference>
<dbReference type="Gene3D" id="3.40.50.300">
    <property type="entry name" value="P-loop containing nucleotide triphosphate hydrolases"/>
    <property type="match status" value="4"/>
</dbReference>
<dbReference type="SUPFAM" id="SSF158702">
    <property type="entry name" value="Sec63 N-terminal domain-like"/>
    <property type="match status" value="2"/>
</dbReference>
<dbReference type="SUPFAM" id="SSF81296">
    <property type="entry name" value="E set domains"/>
    <property type="match status" value="1"/>
</dbReference>
<dbReference type="Pfam" id="PF00270">
    <property type="entry name" value="DEAD"/>
    <property type="match status" value="2"/>
</dbReference>
<feature type="domain" description="Helicase C-terminal" evidence="7">
    <location>
        <begin position="1352"/>
        <end position="1546"/>
    </location>
</feature>
<dbReference type="FunFam" id="1.10.150.20:FF:000004">
    <property type="entry name" value="U5 small nuclear ribonucleoprotein helicase"/>
    <property type="match status" value="1"/>
</dbReference>
<dbReference type="SMART" id="SM00973">
    <property type="entry name" value="Sec63"/>
    <property type="match status" value="2"/>
</dbReference>
<dbReference type="SUPFAM" id="SSF46785">
    <property type="entry name" value="Winged helix' DNA-binding domain"/>
    <property type="match status" value="1"/>
</dbReference>
<dbReference type="PROSITE" id="PS51192">
    <property type="entry name" value="HELICASE_ATP_BIND_1"/>
    <property type="match status" value="2"/>
</dbReference>
<dbReference type="RefSeq" id="XP_043000241.1">
    <property type="nucleotide sequence ID" value="XM_043144306.1"/>
</dbReference>
<evidence type="ECO:0000256" key="2">
    <source>
        <dbReference type="ARBA" id="ARBA00022741"/>
    </source>
</evidence>
<reference evidence="11" key="2">
    <citation type="journal article" date="2016" name="Genome Announc.">
        <title>Genome sequence of Ustilaginoidea virens IPU010, a rice pathogenic fungus causing false smut.</title>
        <authorList>
            <person name="Kumagai T."/>
            <person name="Ishii T."/>
            <person name="Terai G."/>
            <person name="Umemura M."/>
            <person name="Machida M."/>
            <person name="Asai K."/>
        </authorList>
    </citation>
    <scope>NUCLEOTIDE SEQUENCE [LARGE SCALE GENOMIC DNA]</scope>
    <source>
        <strain evidence="11">IPU010</strain>
    </source>
</reference>
<organism evidence="8 11">
    <name type="scientific">Ustilaginoidea virens</name>
    <name type="common">Rice false smut fungus</name>
    <name type="synonym">Villosiclava virens</name>
    <dbReference type="NCBI Taxonomy" id="1159556"/>
    <lineage>
        <taxon>Eukaryota</taxon>
        <taxon>Fungi</taxon>
        <taxon>Dikarya</taxon>
        <taxon>Ascomycota</taxon>
        <taxon>Pezizomycotina</taxon>
        <taxon>Sordariomycetes</taxon>
        <taxon>Hypocreomycetidae</taxon>
        <taxon>Hypocreales</taxon>
        <taxon>Clavicipitaceae</taxon>
        <taxon>Ustilaginoidea</taxon>
    </lineage>
</organism>
<dbReference type="FunFam" id="3.40.50.300:FF:000231">
    <property type="entry name" value="Activating signal cointegrator 1 complex subunit 3"/>
    <property type="match status" value="1"/>
</dbReference>
<accession>A0A063C799</accession>
<dbReference type="SMART" id="SM00490">
    <property type="entry name" value="HELICc"/>
    <property type="match status" value="2"/>
</dbReference>
<evidence type="ECO:0000313" key="10">
    <source>
        <dbReference type="Proteomes" id="UP000027002"/>
    </source>
</evidence>
<evidence type="ECO:0000259" key="7">
    <source>
        <dbReference type="PROSITE" id="PS51194"/>
    </source>
</evidence>
<dbReference type="Gene3D" id="1.10.150.20">
    <property type="entry name" value="5' to 3' exonuclease, C-terminal subdomain"/>
    <property type="match status" value="1"/>
</dbReference>
<dbReference type="GO" id="GO:0032991">
    <property type="term" value="C:protein-containing complex"/>
    <property type="evidence" value="ECO:0007669"/>
    <property type="project" value="UniProtKB-ARBA"/>
</dbReference>
<dbReference type="Pfam" id="PF00271">
    <property type="entry name" value="Helicase_C"/>
    <property type="match status" value="2"/>
</dbReference>
<dbReference type="InterPro" id="IPR057842">
    <property type="entry name" value="WH_MER3"/>
</dbReference>
<dbReference type="Gene3D" id="1.10.10.10">
    <property type="entry name" value="Winged helix-like DNA-binding domain superfamily/Winged helix DNA-binding domain"/>
    <property type="match status" value="2"/>
</dbReference>
<dbReference type="InterPro" id="IPR027417">
    <property type="entry name" value="P-loop_NTPase"/>
</dbReference>
<evidence type="ECO:0000313" key="11">
    <source>
        <dbReference type="Proteomes" id="UP000054053"/>
    </source>
</evidence>
<dbReference type="CDD" id="cd18022">
    <property type="entry name" value="DEXHc_ASCC3_2"/>
    <property type="match status" value="1"/>
</dbReference>
<dbReference type="EMBL" id="CP072757">
    <property type="protein sequence ID" value="QUC22568.1"/>
    <property type="molecule type" value="Genomic_DNA"/>
</dbReference>
<feature type="domain" description="Helicase ATP-binding" evidence="6">
    <location>
        <begin position="287"/>
        <end position="480"/>
    </location>
</feature>
<dbReference type="FunFam" id="1.10.10.10:FF:000024">
    <property type="entry name" value="U5 small nuclear ribonucleoprotein helicase"/>
    <property type="match status" value="1"/>
</dbReference>
<dbReference type="InterPro" id="IPR050474">
    <property type="entry name" value="Hel308_SKI2-like"/>
</dbReference>
<dbReference type="GeneID" id="66067586"/>
<evidence type="ECO:0000313" key="8">
    <source>
        <dbReference type="EMBL" id="GAO16761.1"/>
    </source>
</evidence>
<dbReference type="HOGENOM" id="CLU_000335_2_1_1"/>
<gene>
    <name evidence="9" type="ORF">UV8b_06809</name>
    <name evidence="8" type="ORF">UVI_02057910</name>
</gene>
<evidence type="ECO:0000256" key="5">
    <source>
        <dbReference type="ARBA" id="ARBA00022840"/>
    </source>
</evidence>
<dbReference type="GO" id="GO:0005524">
    <property type="term" value="F:ATP binding"/>
    <property type="evidence" value="ECO:0007669"/>
    <property type="project" value="UniProtKB-KW"/>
</dbReference>
<dbReference type="InterPro" id="IPR035892">
    <property type="entry name" value="C2_domain_sf"/>
</dbReference>
<feature type="domain" description="Helicase C-terminal" evidence="7">
    <location>
        <begin position="516"/>
        <end position="714"/>
    </location>
</feature>
<dbReference type="GO" id="GO:0003676">
    <property type="term" value="F:nucleic acid binding"/>
    <property type="evidence" value="ECO:0007669"/>
    <property type="project" value="InterPro"/>
</dbReference>
<dbReference type="CDD" id="cd18795">
    <property type="entry name" value="SF2_C_Ski2"/>
    <property type="match status" value="2"/>
</dbReference>
<dbReference type="FunFam" id="3.40.50.300:FF:000062">
    <property type="entry name" value="U5 small nuclear ribonucleoprotein helicase"/>
    <property type="match status" value="1"/>
</dbReference>
<dbReference type="InterPro" id="IPR014001">
    <property type="entry name" value="Helicase_ATP-bd"/>
</dbReference>
<proteinExistence type="inferred from homology"/>
<dbReference type="GO" id="GO:0004386">
    <property type="term" value="F:helicase activity"/>
    <property type="evidence" value="ECO:0007669"/>
    <property type="project" value="UniProtKB-KW"/>
</dbReference>
<evidence type="ECO:0000256" key="1">
    <source>
        <dbReference type="ARBA" id="ARBA00010140"/>
    </source>
</evidence>
<reference evidence="8" key="1">
    <citation type="journal article" date="2016" name="Genome Announc.">
        <title>Genome Sequence of Ustilaginoidea virens IPU010, a Rice Pathogenic Fungus Causing False Smut.</title>
        <authorList>
            <person name="Kumagai T."/>
            <person name="Ishii T."/>
            <person name="Terai G."/>
            <person name="Umemura M."/>
            <person name="Machida M."/>
            <person name="Asai K."/>
        </authorList>
    </citation>
    <scope>NUCLEOTIDE SEQUENCE [LARGE SCALE GENOMIC DNA]</scope>
    <source>
        <strain evidence="8">IPU010</strain>
    </source>
</reference>
<dbReference type="InterPro" id="IPR001650">
    <property type="entry name" value="Helicase_C-like"/>
</dbReference>
<dbReference type="KEGG" id="uvi:66067586"/>
<dbReference type="PANTHER" id="PTHR47961:SF13">
    <property type="entry name" value="ACTIVATING SIGNAL COINTEGRATOR 1 COMPLEX SUBUNIT 3"/>
    <property type="match status" value="1"/>
</dbReference>
<dbReference type="Pfam" id="PF23445">
    <property type="entry name" value="WHD_SNRNP200"/>
    <property type="match status" value="2"/>
</dbReference>
<sequence length="1956" mass="219257">MASNELTAAEAEWRLQFSAMQAALANLHLPVPSQTDEVSSDDDDWEGCLSGNDGQEDVWDFISGRDADDYSCESVEAETAGEDVPPRGDISDWFLDKSAVIAFENGLAPDVFQSQVINLLASGRSDDELQAELTDLIGFDHLEFIIDILPRKGRILASLKTDGRGEAASSGRLLSRAEREAALTQRDFEHKTASLAPASKREPQYPHVYRAYHAGNTLSYSGKKYGLPVGSERRQFEKYEEYYVPAGRKGVLGPGEKLVKISDLDGLCRNTFKGYKTLNRMQSLVFPVGYKTNENMLICAPTGAGKTDAAMLTILHTIGQHVLPNPLYNPEATEFAVDMDDFKVVYVAPMKALAAEVTDKLGRRLAWLGIKCREYTGDMQLTKSEIVQTQIIVTTPEKWDVITRKGTGDTELVQKVRLLIIDEVHMLHDERGAVLESLVARTERQVESTQSLIRIVGLSATLPNYVDVADFLKVNKYAGLFYFDASFRPVPLEQHFIGVKGKAGSKQSKDNLDIVAFQKVREMLEQDHQVMVFVHSRRDTMVTARMLHQKAIEHMCMELFDPTSHPKFEQASRDMNSSRAKDIRDLLSKGIGIHHAGMARADRNLMERLFAEGVLKVLCCTATLAWGVNLPAAAVVIKGTQVYSAQDGKFVDLGILDVLQIFGRAGRPQFEDTGIGMICTTQDKLPHYLTAITEQQPIESKFSSKLVDNLNAEIALGTVTSVQDAVQWIGYSYLFVRMQRSPTAYGIEWAEIRDDPTLVQRRRQLAIQAARTLQQCQMIIFNERTEELRSKDIGRIASQYYILHTSIQVFNTMMQPHATEADILKMISMSGEFDNIQSRDNEAKELTHFRDNVVPCDVDGGIDTPQSKTNILLQSYISRQQPEDFALSNDMNYVAQQSGRICRALFMLALNRKWGHQCLVLLSLSKSIEKRIWPFQHPLHQFDLPKTVLNQLDSKENLTVETLKDLEPAEIGGLVHNHSAGKTIAKFLSSFPTVHVEAEIAPLNRDVLRIKLHVIPDFSWKDQVHGTSESFYVWVENSETSEIYHYEFFILNRRKLHDDHELNFTIPLSDPLPTQIYVRAVSDRWLGAETVTPVSFQHLIRPDTESVYTDLLNLQPLPISALKNPGLEEIYGQRFQFFNPMQTQIFHTLYHTPGNVLLGSPTGSGKTVAAELAMWWAFRERPGSKVVYIAPMKALVRERVKDWGTRLARPLGLKIVELTGDNTPDTRTIKDADIIITTPEKWDGISRSWQTRGYVRQVSLVIIDEIHLLAGDRGPILEIIVSRMNYISSLTKNKVRLLGMSTACANATDLGSWLGVEEGLFNFKHSVRPVPLELYIDGFPNIRGFCPLMQSMNRPTFLAIKNHSPNKPVIVFVASRRQTRLTAKDLINFCGMEDNPRRFLRMDEEDLQLNLARVKDDALKEAINFGIGLHHAGLVESDRQLSEELFLNNKIQILVATSTLAWGVNLPAHLVVVKGTQFYDAKAEGYRDMDLTDVLQMLGRAGRPQFDNSGVARIFTQDAKKDFYKHFLHTGFPVESSLHTVLDNHLCAEVSAGTIVTKQDALDYLTWTFFFRRLHKNPSYYGLELSPEEHSTVAAQQLANEYMVDMVNKSLDELAQSRCVEVLPNGDVDATPLGKIMSYYYLSHKTIRHLVRHARANASFLDVLSWMSRAAEYDELPVRHNEDRVNDTLSANLAYPGHAFGLPMWDPHVKAFLLLQAHMSRIELPITDYVGDQTSVLDQAIRIVQASVDVLAELGHLSSCLQMMKLLQCIKCARWPTDAPVSILPGIEPDSTEDETTLAEVGAAKPSEVASLGKRLGLGSSQLLSRFAHAASLLPDVSVSAEHVTWRSLTVALRRVNALVDRGARIYAPRFPKPQAEGWFVLVADVQRDEVIAVKRATWTSTGVPSARVVMKLPEPQQGQARKVDVLVVSDGYVGLEYRLLGVDIPAPAATQDDDG</sequence>
<keyword evidence="5" id="KW-0067">ATP-binding</keyword>
<dbReference type="SMART" id="SM00382">
    <property type="entry name" value="AAA"/>
    <property type="match status" value="2"/>
</dbReference>
<dbReference type="GO" id="GO:0016787">
    <property type="term" value="F:hydrolase activity"/>
    <property type="evidence" value="ECO:0007669"/>
    <property type="project" value="UniProtKB-KW"/>
</dbReference>
<dbReference type="InterPro" id="IPR004179">
    <property type="entry name" value="Sec63-dom"/>
</dbReference>
<dbReference type="InterPro" id="IPR003593">
    <property type="entry name" value="AAA+_ATPase"/>
</dbReference>
<dbReference type="SUPFAM" id="SSF52540">
    <property type="entry name" value="P-loop containing nucleoside triphosphate hydrolases"/>
    <property type="match status" value="4"/>
</dbReference>
<dbReference type="InterPro" id="IPR014756">
    <property type="entry name" value="Ig_E-set"/>
</dbReference>
<evidence type="ECO:0000313" key="9">
    <source>
        <dbReference type="EMBL" id="QUC22568.1"/>
    </source>
</evidence>
<dbReference type="PIRSF" id="PIRSF039073">
    <property type="entry name" value="BRR2"/>
    <property type="match status" value="1"/>
</dbReference>
<name>A0A063C799_USTVR</name>
<comment type="similarity">
    <text evidence="1">Belongs to the helicase family. SKI2 subfamily.</text>
</comment>
<dbReference type="EMBL" id="BBTG02000053">
    <property type="protein sequence ID" value="GAO16761.1"/>
    <property type="molecule type" value="Genomic_DNA"/>
</dbReference>
<dbReference type="FunFam" id="2.60.40.150:FF:000004">
    <property type="entry name" value="RNA helicase, activating signal cointegrator 1"/>
    <property type="match status" value="1"/>
</dbReference>
<dbReference type="STRING" id="1159556.A0A063C799"/>
<protein>
    <submittedName>
        <fullName evidence="8">Uncharacterized protein</fullName>
    </submittedName>
</protein>
<dbReference type="PROSITE" id="PS51194">
    <property type="entry name" value="HELICASE_CTER"/>
    <property type="match status" value="2"/>
</dbReference>
<keyword evidence="4" id="KW-0347">Helicase</keyword>
<dbReference type="FunFam" id="1.10.3380.10:FF:000009">
    <property type="entry name" value="DEAD/DEAH box helicase, putative"/>
    <property type="match status" value="1"/>
</dbReference>
<keyword evidence="2" id="KW-0547">Nucleotide-binding</keyword>
<reference evidence="9" key="3">
    <citation type="submission" date="2020-03" db="EMBL/GenBank/DDBJ databases">
        <title>A mixture of massive structural variations and highly conserved coding sequences in Ustilaginoidea virens genome.</title>
        <authorList>
            <person name="Zhang K."/>
            <person name="Zhao Z."/>
            <person name="Zhang Z."/>
            <person name="Li Y."/>
            <person name="Hsiang T."/>
            <person name="Sun W."/>
        </authorList>
    </citation>
    <scope>NUCLEOTIDE SEQUENCE</scope>
    <source>
        <strain evidence="9">UV-8b</strain>
    </source>
</reference>
<feature type="domain" description="Helicase ATP-binding" evidence="6">
    <location>
        <begin position="1147"/>
        <end position="1322"/>
    </location>
</feature>
<dbReference type="FunFam" id="3.40.50.300:FF:000198">
    <property type="entry name" value="Activating signal cointegrator 1 complex subunit"/>
    <property type="match status" value="1"/>
</dbReference>
<dbReference type="FunFam" id="1.10.3380.10:FF:000002">
    <property type="entry name" value="Activating signal cointegrator 1 complex subunit 3"/>
    <property type="match status" value="1"/>
</dbReference>
<dbReference type="Gene3D" id="2.60.40.150">
    <property type="entry name" value="C2 domain"/>
    <property type="match status" value="2"/>
</dbReference>
<dbReference type="FunFam" id="3.40.50.300:FF:000102">
    <property type="entry name" value="RNA helicase, activating signal cointegrator 1"/>
    <property type="match status" value="1"/>
</dbReference>
<evidence type="ECO:0000259" key="6">
    <source>
        <dbReference type="PROSITE" id="PS51192"/>
    </source>
</evidence>
<evidence type="ECO:0000256" key="4">
    <source>
        <dbReference type="ARBA" id="ARBA00022806"/>
    </source>
</evidence>
<dbReference type="InterPro" id="IPR036390">
    <property type="entry name" value="WH_DNA-bd_sf"/>
</dbReference>
<dbReference type="InterPro" id="IPR011545">
    <property type="entry name" value="DEAD/DEAH_box_helicase_dom"/>
</dbReference>
<dbReference type="Pfam" id="PF02889">
    <property type="entry name" value="Sec63"/>
    <property type="match status" value="2"/>
</dbReference>
<dbReference type="FunFam" id="1.10.10.10:FF:000012">
    <property type="entry name" value="U5 small nuclear ribonucleoprotein helicase"/>
    <property type="match status" value="1"/>
</dbReference>
<dbReference type="InterPro" id="IPR036388">
    <property type="entry name" value="WH-like_DNA-bd_sf"/>
</dbReference>
<keyword evidence="10" id="KW-1185">Reference proteome</keyword>
<dbReference type="PANTHER" id="PTHR47961">
    <property type="entry name" value="DNA POLYMERASE THETA, PUTATIVE (AFU_ORTHOLOGUE AFUA_1G05260)-RELATED"/>
    <property type="match status" value="1"/>
</dbReference>
<dbReference type="OrthoDB" id="5575at2759"/>